<evidence type="ECO:0000256" key="1">
    <source>
        <dbReference type="ARBA" id="ARBA00023015"/>
    </source>
</evidence>
<dbReference type="SUPFAM" id="SSF46689">
    <property type="entry name" value="Homeodomain-like"/>
    <property type="match status" value="2"/>
</dbReference>
<keyword evidence="8" id="KW-1185">Reference proteome</keyword>
<dbReference type="PANTHER" id="PTHR43280">
    <property type="entry name" value="ARAC-FAMILY TRANSCRIPTIONAL REGULATOR"/>
    <property type="match status" value="1"/>
</dbReference>
<dbReference type="SMART" id="SM00342">
    <property type="entry name" value="HTH_ARAC"/>
    <property type="match status" value="1"/>
</dbReference>
<dbReference type="PROSITE" id="PS00041">
    <property type="entry name" value="HTH_ARAC_FAMILY_1"/>
    <property type="match status" value="1"/>
</dbReference>
<dbReference type="InterPro" id="IPR018060">
    <property type="entry name" value="HTH_AraC"/>
</dbReference>
<evidence type="ECO:0000259" key="6">
    <source>
        <dbReference type="PROSITE" id="PS01124"/>
    </source>
</evidence>
<evidence type="ECO:0000256" key="3">
    <source>
        <dbReference type="ARBA" id="ARBA00023163"/>
    </source>
</evidence>
<evidence type="ECO:0000256" key="4">
    <source>
        <dbReference type="SAM" id="Coils"/>
    </source>
</evidence>
<feature type="domain" description="HTH araC/xylS-type" evidence="6">
    <location>
        <begin position="678"/>
        <end position="776"/>
    </location>
</feature>
<keyword evidence="2" id="KW-0238">DNA-binding</keyword>
<feature type="transmembrane region" description="Helical" evidence="5">
    <location>
        <begin position="313"/>
        <end position="334"/>
    </location>
</feature>
<evidence type="ECO:0000256" key="5">
    <source>
        <dbReference type="SAM" id="Phobius"/>
    </source>
</evidence>
<sequence length="780" mass="88860">MLAAMTKKVSHLLRPVHHKQKMLISMLLLATIPVLVLGLTISNVLTSTIREQATLYNTTLLRHAQSKMNDQIKKIDELLLQYTYSDKRSYPGILAQFAMKELSARHPEVVRQLQNVLVNIRSGMEHVIELDFYSFQSARILTSDNHLLSEEEFRDPLALDMARRISLQGVWIDTRTSIPANKRIDRNVLTLIRPVAEDSTEKKSITGAIIAYLDADTLGNQMSAKNTYSTLSLFVVNGHGQIILDTDRKQIGKAISLDNLEQIKTAEPLAQIRTRLNGVSSVLSVLPSRNQDWYYISAISEAELNRSANRVQWLTIGISLSFVAIAAFLSLRTATNLYRPVRKLTQAIQPLRSSDQPAGQERCNEMEQVHRAIETIIRENQQLETSLIRYRDKMEQHTLHQYLLGSIQEHEARADIQYGQNASYIAIMLLTFDTWKLHAKYPHDDQYLLYFAVENMALELAERYGQAHSLMMKPGQFAVFIANQTPLEPEVLKQASADLLHAIETYLQLTVTLSVSYSLQGLGGLPDAYKQAEQASRYRFVLHEDQAIFIHELDPAMSIQLEDIAESTYKILDGLKAAKLEPAQAEFSHLMEGLKEGAVFSVDSVHGFFSQLLGSILRCMQQHHGMEFKPELQRLLLSTLSAQQTLGDVEAFFLTEVFQRLKAALDEQAHPKHTELIGRIVTYIHEHYDQDISLQQCADAIGLNTFQVSRLFKKHTGRNFVDYVITYRIDRAKDMLLQTDMRIQDIAEKLRYTSVQNFIRTFKKTTGTTPGQYRKHMSEK</sequence>
<evidence type="ECO:0000313" key="8">
    <source>
        <dbReference type="Proteomes" id="UP001207626"/>
    </source>
</evidence>
<organism evidence="7 8">
    <name type="scientific">Paenibacillus apiarius</name>
    <dbReference type="NCBI Taxonomy" id="46240"/>
    <lineage>
        <taxon>Bacteria</taxon>
        <taxon>Bacillati</taxon>
        <taxon>Bacillota</taxon>
        <taxon>Bacilli</taxon>
        <taxon>Bacillales</taxon>
        <taxon>Paenibacillaceae</taxon>
        <taxon>Paenibacillus</taxon>
    </lineage>
</organism>
<keyword evidence="5" id="KW-0472">Membrane</keyword>
<comment type="caution">
    <text evidence="7">The sequence shown here is derived from an EMBL/GenBank/DDBJ whole genome shotgun (WGS) entry which is preliminary data.</text>
</comment>
<dbReference type="PANTHER" id="PTHR43280:SF28">
    <property type="entry name" value="HTH-TYPE TRANSCRIPTIONAL ACTIVATOR RHAS"/>
    <property type="match status" value="1"/>
</dbReference>
<dbReference type="PROSITE" id="PS01124">
    <property type="entry name" value="HTH_ARAC_FAMILY_2"/>
    <property type="match status" value="1"/>
</dbReference>
<dbReference type="RefSeq" id="WP_087434455.1">
    <property type="nucleotide sequence ID" value="NZ_JAMDLV010000043.1"/>
</dbReference>
<protein>
    <submittedName>
        <fullName evidence="7">AraC family transcriptional regulator</fullName>
    </submittedName>
</protein>
<keyword evidence="3" id="KW-0804">Transcription</keyword>
<keyword evidence="1" id="KW-0805">Transcription regulation</keyword>
<dbReference type="EMBL" id="JAMDLW010000011">
    <property type="protein sequence ID" value="MCY9519996.1"/>
    <property type="molecule type" value="Genomic_DNA"/>
</dbReference>
<proteinExistence type="predicted"/>
<name>A0ABT4DRM4_9BACL</name>
<dbReference type="InterPro" id="IPR009057">
    <property type="entry name" value="Homeodomain-like_sf"/>
</dbReference>
<reference evidence="7 8" key="1">
    <citation type="submission" date="2022-05" db="EMBL/GenBank/DDBJ databases">
        <title>Genome Sequencing of Bee-Associated Microbes.</title>
        <authorList>
            <person name="Dunlap C."/>
        </authorList>
    </citation>
    <scope>NUCLEOTIDE SEQUENCE [LARGE SCALE GENOMIC DNA]</scope>
    <source>
        <strain evidence="7 8">NRRL NRS-1438</strain>
    </source>
</reference>
<dbReference type="Gene3D" id="1.10.10.60">
    <property type="entry name" value="Homeodomain-like"/>
    <property type="match status" value="2"/>
</dbReference>
<keyword evidence="4" id="KW-0175">Coiled coil</keyword>
<dbReference type="Pfam" id="PF12833">
    <property type="entry name" value="HTH_18"/>
    <property type="match status" value="1"/>
</dbReference>
<evidence type="ECO:0000256" key="2">
    <source>
        <dbReference type="ARBA" id="ARBA00023125"/>
    </source>
</evidence>
<feature type="coiled-coil region" evidence="4">
    <location>
        <begin position="366"/>
        <end position="393"/>
    </location>
</feature>
<dbReference type="InterPro" id="IPR018062">
    <property type="entry name" value="HTH_AraC-typ_CS"/>
</dbReference>
<dbReference type="Proteomes" id="UP001207626">
    <property type="component" value="Unassembled WGS sequence"/>
</dbReference>
<gene>
    <name evidence="7" type="ORF">M5X09_09915</name>
</gene>
<keyword evidence="5" id="KW-1133">Transmembrane helix</keyword>
<dbReference type="Gene3D" id="3.30.450.20">
    <property type="entry name" value="PAS domain"/>
    <property type="match status" value="1"/>
</dbReference>
<evidence type="ECO:0000313" key="7">
    <source>
        <dbReference type="EMBL" id="MCY9519996.1"/>
    </source>
</evidence>
<keyword evidence="5" id="KW-0812">Transmembrane</keyword>
<accession>A0ABT4DRM4</accession>